<reference evidence="2" key="1">
    <citation type="submission" date="2011-05" db="EMBL/GenBank/DDBJ databases">
        <authorList>
            <person name="Richards S.R."/>
            <person name="Qu J."/>
            <person name="Jiang H."/>
            <person name="Jhangiani S.N."/>
            <person name="Agravi P."/>
            <person name="Goodspeed R."/>
            <person name="Gross S."/>
            <person name="Mandapat C."/>
            <person name="Jackson L."/>
            <person name="Mathew T."/>
            <person name="Pu L."/>
            <person name="Thornton R."/>
            <person name="Saada N."/>
            <person name="Wilczek-Boney K.B."/>
            <person name="Lee S."/>
            <person name="Kovar C."/>
            <person name="Wu Y."/>
            <person name="Scherer S.E."/>
            <person name="Worley K.C."/>
            <person name="Muzny D.M."/>
            <person name="Gibbs R."/>
        </authorList>
    </citation>
    <scope>NUCLEOTIDE SEQUENCE</scope>
    <source>
        <strain evidence="2">Brora</strain>
    </source>
</reference>
<reference evidence="1" key="2">
    <citation type="submission" date="2015-02" db="UniProtKB">
        <authorList>
            <consortium name="EnsemblMetazoa"/>
        </authorList>
    </citation>
    <scope>IDENTIFICATION</scope>
</reference>
<dbReference type="AlphaFoldDB" id="T1IKA7"/>
<sequence length="356" mass="41786">MRFTLYKLGFSILSIFLFMMYIMTVHRNSFNAINTGKSNFEVKKQEPKNLNKRFIVDTPGCQIVHLEPFDPEVRKMYTYTENKECPEMNVFARANRTHLNIDMKLANEIHGNEVVCGYKRIWRDGNDTTDDSYGIADSLTNLTDSILAVEEFLSFECAINGEVFYQDFFPFIQVKPEVEKEHDLNFNYWMDETRETVVERLSVTFLGVDSISRLNMLRQMPKTFNYLRDVMDAIDLQGFTKVADNTFVNIVPMLSGLFLEECWNESLSGEPFDDLNLAWKDFAVKGYRTLFAEDFPEISIFNFLKAGFFHQPTDYYFRPFTLAVKDGINFTENCYNNRLEVNVVLKWLTDFLEQFR</sequence>
<keyword evidence="2" id="KW-1185">Reference proteome</keyword>
<dbReference type="GO" id="GO:0005615">
    <property type="term" value="C:extracellular space"/>
    <property type="evidence" value="ECO:0007669"/>
    <property type="project" value="TreeGrafter"/>
</dbReference>
<dbReference type="EMBL" id="JH430465">
    <property type="status" value="NOT_ANNOTATED_CDS"/>
    <property type="molecule type" value="Genomic_DNA"/>
</dbReference>
<dbReference type="InterPro" id="IPR004245">
    <property type="entry name" value="DUF229"/>
</dbReference>
<dbReference type="eggNOG" id="ENOG502RJX6">
    <property type="taxonomic scope" value="Eukaryota"/>
</dbReference>
<dbReference type="Proteomes" id="UP000014500">
    <property type="component" value="Unassembled WGS sequence"/>
</dbReference>
<dbReference type="EnsemblMetazoa" id="SMAR001349-RA">
    <property type="protein sequence ID" value="SMAR001349-PA"/>
    <property type="gene ID" value="SMAR001349"/>
</dbReference>
<protein>
    <submittedName>
        <fullName evidence="1">Uncharacterized protein</fullName>
    </submittedName>
</protein>
<dbReference type="Pfam" id="PF02995">
    <property type="entry name" value="DUF229"/>
    <property type="match status" value="1"/>
</dbReference>
<dbReference type="STRING" id="126957.T1IKA7"/>
<evidence type="ECO:0000313" key="2">
    <source>
        <dbReference type="Proteomes" id="UP000014500"/>
    </source>
</evidence>
<proteinExistence type="predicted"/>
<dbReference type="PhylomeDB" id="T1IKA7"/>
<name>T1IKA7_STRMM</name>
<dbReference type="PANTHER" id="PTHR10974:SF1">
    <property type="entry name" value="FI08016P-RELATED"/>
    <property type="match status" value="1"/>
</dbReference>
<dbReference type="HOGENOM" id="CLU_779840_0_0_1"/>
<dbReference type="OMA" id="ARANRTH"/>
<evidence type="ECO:0000313" key="1">
    <source>
        <dbReference type="EnsemblMetazoa" id="SMAR001349-PA"/>
    </source>
</evidence>
<accession>T1IKA7</accession>
<dbReference type="PANTHER" id="PTHR10974">
    <property type="entry name" value="FI08016P-RELATED"/>
    <property type="match status" value="1"/>
</dbReference>
<organism evidence="1 2">
    <name type="scientific">Strigamia maritima</name>
    <name type="common">European centipede</name>
    <name type="synonym">Geophilus maritimus</name>
    <dbReference type="NCBI Taxonomy" id="126957"/>
    <lineage>
        <taxon>Eukaryota</taxon>
        <taxon>Metazoa</taxon>
        <taxon>Ecdysozoa</taxon>
        <taxon>Arthropoda</taxon>
        <taxon>Myriapoda</taxon>
        <taxon>Chilopoda</taxon>
        <taxon>Pleurostigmophora</taxon>
        <taxon>Geophilomorpha</taxon>
        <taxon>Linotaeniidae</taxon>
        <taxon>Strigamia</taxon>
    </lineage>
</organism>